<protein>
    <recommendedName>
        <fullName evidence="4">Cytochrome C</fullName>
    </recommendedName>
</protein>
<evidence type="ECO:0000313" key="3">
    <source>
        <dbReference type="Proteomes" id="UP000514752"/>
    </source>
</evidence>
<proteinExistence type="predicted"/>
<evidence type="ECO:0000313" key="2">
    <source>
        <dbReference type="EMBL" id="QMT40099.1"/>
    </source>
</evidence>
<keyword evidence="1" id="KW-0732">Signal</keyword>
<organism evidence="2 3">
    <name type="scientific">Neisseria shayeganii</name>
    <dbReference type="NCBI Taxonomy" id="607712"/>
    <lineage>
        <taxon>Bacteria</taxon>
        <taxon>Pseudomonadati</taxon>
        <taxon>Pseudomonadota</taxon>
        <taxon>Betaproteobacteria</taxon>
        <taxon>Neisseriales</taxon>
        <taxon>Neisseriaceae</taxon>
        <taxon>Neisseria</taxon>
    </lineage>
</organism>
<dbReference type="PROSITE" id="PS51257">
    <property type="entry name" value="PROKAR_LIPOPROTEIN"/>
    <property type="match status" value="1"/>
</dbReference>
<feature type="signal peptide" evidence="1">
    <location>
        <begin position="1"/>
        <end position="23"/>
    </location>
</feature>
<evidence type="ECO:0000256" key="1">
    <source>
        <dbReference type="SAM" id="SignalP"/>
    </source>
</evidence>
<dbReference type="KEGG" id="nsg:H3L94_09630"/>
<dbReference type="AlphaFoldDB" id="A0A7D7N9I0"/>
<dbReference type="RefSeq" id="WP_182121841.1">
    <property type="nucleotide sequence ID" value="NZ_CP059567.1"/>
</dbReference>
<dbReference type="Proteomes" id="UP000514752">
    <property type="component" value="Chromosome"/>
</dbReference>
<feature type="chain" id="PRO_5028234127" description="Cytochrome C" evidence="1">
    <location>
        <begin position="24"/>
        <end position="190"/>
    </location>
</feature>
<accession>A0A7D7N9I0</accession>
<reference evidence="2 3" key="1">
    <citation type="submission" date="2020-07" db="EMBL/GenBank/DDBJ databases">
        <title>Genomic diversity of species in the Neisseriaceae family.</title>
        <authorList>
            <person name="Vincent A.T."/>
            <person name="Bernet E."/>
            <person name="Veyrier F.J."/>
        </authorList>
    </citation>
    <scope>NUCLEOTIDE SEQUENCE [LARGE SCALE GENOMIC DNA]</scope>
    <source>
        <strain evidence="2 3">DSM 22244</strain>
    </source>
</reference>
<gene>
    <name evidence="2" type="ORF">H3L94_09630</name>
</gene>
<sequence length="190" mass="19151">MNKRNLLSVLSLSALLAACGGTAETSVVAGASDASVPAAATSAAGQQLVSSDGAVVWQVAEGFGELPAEADKLLEGMPKDALTLRHHHSGSDITIYVGQAGEPKQAADAYFAKLAETVKAAPGLDDVVVDAPAADHLAYRFSRSENGGSLNESCKVLYSAGGIYHACAVSPSADLAELDAVVAGAALKAE</sequence>
<name>A0A7D7N9I0_9NEIS</name>
<evidence type="ECO:0008006" key="4">
    <source>
        <dbReference type="Google" id="ProtNLM"/>
    </source>
</evidence>
<dbReference type="EMBL" id="CP059567">
    <property type="protein sequence ID" value="QMT40099.1"/>
    <property type="molecule type" value="Genomic_DNA"/>
</dbReference>